<dbReference type="NCBIfam" id="TIGR00801">
    <property type="entry name" value="ncs2"/>
    <property type="match status" value="1"/>
</dbReference>
<feature type="transmembrane region" description="Helical" evidence="9">
    <location>
        <begin position="180"/>
        <end position="198"/>
    </location>
</feature>
<keyword evidence="7 9" id="KW-0472">Membrane</keyword>
<keyword evidence="4" id="KW-1003">Cell membrane</keyword>
<proteinExistence type="inferred from homology"/>
<dbReference type="Proteomes" id="UP000318336">
    <property type="component" value="Unassembled WGS sequence"/>
</dbReference>
<keyword evidence="11" id="KW-1185">Reference proteome</keyword>
<dbReference type="PANTHER" id="PTHR42810:SF4">
    <property type="entry name" value="URIC ACID TRANSPORTER UACT"/>
    <property type="match status" value="1"/>
</dbReference>
<feature type="transmembrane region" description="Helical" evidence="9">
    <location>
        <begin position="243"/>
        <end position="264"/>
    </location>
</feature>
<reference evidence="10 11" key="1">
    <citation type="submission" date="2019-06" db="EMBL/GenBank/DDBJ databases">
        <title>Sequencing the genomes of 1000 actinobacteria strains.</title>
        <authorList>
            <person name="Klenk H.-P."/>
        </authorList>
    </citation>
    <scope>NUCLEOTIDE SEQUENCE [LARGE SCALE GENOMIC DNA]</scope>
    <source>
        <strain evidence="10 11">DSM 24617</strain>
    </source>
</reference>
<keyword evidence="5 9" id="KW-0812">Transmembrane</keyword>
<organism evidence="10 11">
    <name type="scientific">Barrientosiimonas humi</name>
    <dbReference type="NCBI Taxonomy" id="999931"/>
    <lineage>
        <taxon>Bacteria</taxon>
        <taxon>Bacillati</taxon>
        <taxon>Actinomycetota</taxon>
        <taxon>Actinomycetes</taxon>
        <taxon>Micrococcales</taxon>
        <taxon>Dermacoccaceae</taxon>
        <taxon>Barrientosiimonas</taxon>
    </lineage>
</organism>
<name>A0A542XGM5_9MICO</name>
<gene>
    <name evidence="10" type="ORF">FB554_3155</name>
</gene>
<accession>A0A542XGM5</accession>
<feature type="transmembrane region" description="Helical" evidence="9">
    <location>
        <begin position="145"/>
        <end position="168"/>
    </location>
</feature>
<keyword evidence="3" id="KW-0813">Transport</keyword>
<comment type="caution">
    <text evidence="10">The sequence shown here is derived from an EMBL/GenBank/DDBJ whole genome shotgun (WGS) entry which is preliminary data.</text>
</comment>
<dbReference type="RefSeq" id="WP_142007308.1">
    <property type="nucleotide sequence ID" value="NZ_CAJTBP010000001.1"/>
</dbReference>
<feature type="transmembrane region" description="Helical" evidence="9">
    <location>
        <begin position="58"/>
        <end position="80"/>
    </location>
</feature>
<feature type="transmembrane region" description="Helical" evidence="9">
    <location>
        <begin position="205"/>
        <end position="223"/>
    </location>
</feature>
<dbReference type="Pfam" id="PF00860">
    <property type="entry name" value="Xan_ur_permease"/>
    <property type="match status" value="1"/>
</dbReference>
<evidence type="ECO:0000313" key="10">
    <source>
        <dbReference type="EMBL" id="TQL34972.1"/>
    </source>
</evidence>
<feature type="transmembrane region" description="Helical" evidence="9">
    <location>
        <begin position="355"/>
        <end position="374"/>
    </location>
</feature>
<dbReference type="InterPro" id="IPR006043">
    <property type="entry name" value="NCS2"/>
</dbReference>
<sequence length="493" mass="51237">MSEASGTSTATRHPVDTPMAPGPSILYGLQHVLSMYAGVVAVPLIIAGAFKLSTADTIYLVSASLFMAGLATILQTIGVWKIGARQPIVQGTSFVAVSTMLAIGAATGGGAAGLQRIYGALIVAGVAGFLIAPIFTRLLRFFPEVVTGTVITMIGLSLIPVGVGWAMGGVGTPEFGQPKHLALAGATLVLIVLIYRFLPGFFSRIAILLGLVLGTLVALPFGMADFGAIGEARAFQVPTPFHFGAPTFEVSAIVSMFIVMLVIMTEATADILALGEVTEKHADRDTVTNGLRADTLSTAVAGVFNSFSLSAFAQNVGLVAITGIRSRYVVAVGGGILVLLGLFPVLGAFVAAVPMAVLGGAGLVLFGTVAASGIRTLKGVDFSGNSNIVIVATSIAFGMAPIVQPEVWEHFPAWWQTIFDSGITSAAIMAVLLNIVFNIIGRETDEGPVFSHGGAPGAISDEDEERLDPRGERRDRGQADRSDLPSGRRRRED</sequence>
<dbReference type="NCBIfam" id="TIGR03173">
    <property type="entry name" value="pbuX"/>
    <property type="match status" value="1"/>
</dbReference>
<evidence type="ECO:0000313" key="11">
    <source>
        <dbReference type="Proteomes" id="UP000318336"/>
    </source>
</evidence>
<dbReference type="InterPro" id="IPR017588">
    <property type="entry name" value="UacT-like"/>
</dbReference>
<dbReference type="AlphaFoldDB" id="A0A542XGM5"/>
<evidence type="ECO:0000256" key="4">
    <source>
        <dbReference type="ARBA" id="ARBA00022475"/>
    </source>
</evidence>
<dbReference type="OrthoDB" id="9805749at2"/>
<evidence type="ECO:0000256" key="8">
    <source>
        <dbReference type="SAM" id="MobiDB-lite"/>
    </source>
</evidence>
<evidence type="ECO:0000256" key="9">
    <source>
        <dbReference type="SAM" id="Phobius"/>
    </source>
</evidence>
<evidence type="ECO:0000256" key="6">
    <source>
        <dbReference type="ARBA" id="ARBA00022989"/>
    </source>
</evidence>
<feature type="transmembrane region" description="Helical" evidence="9">
    <location>
        <begin position="33"/>
        <end position="52"/>
    </location>
</feature>
<evidence type="ECO:0000256" key="2">
    <source>
        <dbReference type="ARBA" id="ARBA00008821"/>
    </source>
</evidence>
<feature type="transmembrane region" description="Helical" evidence="9">
    <location>
        <begin position="328"/>
        <end position="349"/>
    </location>
</feature>
<evidence type="ECO:0000256" key="5">
    <source>
        <dbReference type="ARBA" id="ARBA00022692"/>
    </source>
</evidence>
<dbReference type="InterPro" id="IPR006042">
    <property type="entry name" value="Xan_ur_permease"/>
</dbReference>
<feature type="transmembrane region" description="Helical" evidence="9">
    <location>
        <begin position="117"/>
        <end position="138"/>
    </location>
</feature>
<protein>
    <submittedName>
        <fullName evidence="10">Xanthine permease</fullName>
    </submittedName>
</protein>
<feature type="transmembrane region" description="Helical" evidence="9">
    <location>
        <begin position="386"/>
        <end position="403"/>
    </location>
</feature>
<dbReference type="GO" id="GO:0005886">
    <property type="term" value="C:plasma membrane"/>
    <property type="evidence" value="ECO:0007669"/>
    <property type="project" value="UniProtKB-SubCell"/>
</dbReference>
<feature type="region of interest" description="Disordered" evidence="8">
    <location>
        <begin position="450"/>
        <end position="493"/>
    </location>
</feature>
<dbReference type="EMBL" id="VFOK01000001">
    <property type="protein sequence ID" value="TQL34972.1"/>
    <property type="molecule type" value="Genomic_DNA"/>
</dbReference>
<feature type="transmembrane region" description="Helical" evidence="9">
    <location>
        <begin position="423"/>
        <end position="441"/>
    </location>
</feature>
<feature type="compositionally biased region" description="Basic and acidic residues" evidence="8">
    <location>
        <begin position="467"/>
        <end position="483"/>
    </location>
</feature>
<evidence type="ECO:0000256" key="1">
    <source>
        <dbReference type="ARBA" id="ARBA00004651"/>
    </source>
</evidence>
<dbReference type="GO" id="GO:0042907">
    <property type="term" value="F:xanthine transmembrane transporter activity"/>
    <property type="evidence" value="ECO:0007669"/>
    <property type="project" value="TreeGrafter"/>
</dbReference>
<evidence type="ECO:0000256" key="7">
    <source>
        <dbReference type="ARBA" id="ARBA00023136"/>
    </source>
</evidence>
<dbReference type="PANTHER" id="PTHR42810">
    <property type="entry name" value="PURINE PERMEASE C1399.01C-RELATED"/>
    <property type="match status" value="1"/>
</dbReference>
<keyword evidence="6 9" id="KW-1133">Transmembrane helix</keyword>
<dbReference type="PROSITE" id="PS01116">
    <property type="entry name" value="XANTH_URACIL_PERMASE"/>
    <property type="match status" value="1"/>
</dbReference>
<evidence type="ECO:0000256" key="3">
    <source>
        <dbReference type="ARBA" id="ARBA00022448"/>
    </source>
</evidence>
<dbReference type="NCBIfam" id="NF037981">
    <property type="entry name" value="NCS2_1"/>
    <property type="match status" value="1"/>
</dbReference>
<comment type="similarity">
    <text evidence="2">Belongs to the nucleobase:cation symporter-2 (NCS2) (TC 2.A.40) family.</text>
</comment>
<comment type="subcellular location">
    <subcellularLocation>
        <location evidence="1">Cell membrane</location>
        <topology evidence="1">Multi-pass membrane protein</topology>
    </subcellularLocation>
</comment>
<feature type="transmembrane region" description="Helical" evidence="9">
    <location>
        <begin position="92"/>
        <end position="111"/>
    </location>
</feature>